<keyword evidence="6" id="KW-0511">Multifunctional enzyme</keyword>
<dbReference type="Gene3D" id="3.40.50.720">
    <property type="entry name" value="NAD(P)-binding Rossmann-like Domain"/>
    <property type="match status" value="2"/>
</dbReference>
<dbReference type="InterPro" id="IPR016036">
    <property type="entry name" value="Malonyl_transacylase_ACP-bd"/>
</dbReference>
<evidence type="ECO:0000259" key="10">
    <source>
        <dbReference type="PROSITE" id="PS52004"/>
    </source>
</evidence>
<keyword evidence="2" id="KW-0597">Phosphoprotein</keyword>
<dbReference type="RefSeq" id="XP_043148256.1">
    <property type="nucleotide sequence ID" value="XM_043292321.1"/>
</dbReference>
<dbReference type="InterPro" id="IPR014030">
    <property type="entry name" value="Ketoacyl_synth_N"/>
</dbReference>
<evidence type="ECO:0000256" key="2">
    <source>
        <dbReference type="ARBA" id="ARBA00022553"/>
    </source>
</evidence>
<dbReference type="SUPFAM" id="SSF50129">
    <property type="entry name" value="GroES-like"/>
    <property type="match status" value="1"/>
</dbReference>
<dbReference type="SUPFAM" id="SSF53335">
    <property type="entry name" value="S-adenosyl-L-methionine-dependent methyltransferases"/>
    <property type="match status" value="1"/>
</dbReference>
<dbReference type="InterPro" id="IPR013968">
    <property type="entry name" value="PKS_KR"/>
</dbReference>
<keyword evidence="4" id="KW-0808">Transferase</keyword>
<dbReference type="EMBL" id="BBXM02000005">
    <property type="protein sequence ID" value="GIC90990.1"/>
    <property type="molecule type" value="Genomic_DNA"/>
</dbReference>
<dbReference type="InterPro" id="IPR049900">
    <property type="entry name" value="PKS_mFAS_DH"/>
</dbReference>
<feature type="active site" description="Proton donor; for dehydratase activity" evidence="7">
    <location>
        <position position="1115"/>
    </location>
</feature>
<dbReference type="CDD" id="cd00833">
    <property type="entry name" value="PKS"/>
    <property type="match status" value="1"/>
</dbReference>
<dbReference type="Pfam" id="PF16197">
    <property type="entry name" value="KAsynt_C_assoc"/>
    <property type="match status" value="1"/>
</dbReference>
<dbReference type="SUPFAM" id="SSF52151">
    <property type="entry name" value="FabD/lysophospholipase-like"/>
    <property type="match status" value="1"/>
</dbReference>
<dbReference type="InterPro" id="IPR011032">
    <property type="entry name" value="GroES-like_sf"/>
</dbReference>
<dbReference type="Gene3D" id="3.40.50.150">
    <property type="entry name" value="Vaccinia Virus protein VP39"/>
    <property type="match status" value="1"/>
</dbReference>
<dbReference type="Gene3D" id="3.40.47.10">
    <property type="match status" value="1"/>
</dbReference>
<dbReference type="PROSITE" id="PS50075">
    <property type="entry name" value="CARRIER"/>
    <property type="match status" value="1"/>
</dbReference>
<evidence type="ECO:0000256" key="1">
    <source>
        <dbReference type="ARBA" id="ARBA00022450"/>
    </source>
</evidence>
<dbReference type="InterPro" id="IPR042104">
    <property type="entry name" value="PKS_dehydratase_sf"/>
</dbReference>
<dbReference type="Pfam" id="PF08659">
    <property type="entry name" value="KR"/>
    <property type="match status" value="1"/>
</dbReference>
<dbReference type="SUPFAM" id="SSF51735">
    <property type="entry name" value="NAD(P)-binding Rossmann-fold domains"/>
    <property type="match status" value="2"/>
</dbReference>
<dbReference type="InterPro" id="IPR032821">
    <property type="entry name" value="PKS_assoc"/>
</dbReference>
<dbReference type="InterPro" id="IPR049552">
    <property type="entry name" value="PKS_DH_N"/>
</dbReference>
<keyword evidence="5" id="KW-0521">NADP</keyword>
<dbReference type="InterPro" id="IPR036736">
    <property type="entry name" value="ACP-like_sf"/>
</dbReference>
<dbReference type="GO" id="GO:0006633">
    <property type="term" value="P:fatty acid biosynthetic process"/>
    <property type="evidence" value="ECO:0007669"/>
    <property type="project" value="TreeGrafter"/>
</dbReference>
<dbReference type="InterPro" id="IPR056501">
    <property type="entry name" value="NAD-bd_HRPKS_sdrA"/>
</dbReference>
<evidence type="ECO:0000259" key="9">
    <source>
        <dbReference type="PROSITE" id="PS50075"/>
    </source>
</evidence>
<dbReference type="InterPro" id="IPR036291">
    <property type="entry name" value="NAD(P)-bd_dom_sf"/>
</dbReference>
<dbReference type="InterPro" id="IPR016035">
    <property type="entry name" value="Acyl_Trfase/lysoPLipase"/>
</dbReference>
<dbReference type="Gene3D" id="3.10.129.110">
    <property type="entry name" value="Polyketide synthase dehydratase"/>
    <property type="match status" value="1"/>
</dbReference>
<feature type="domain" description="PKS/mFAS DH" evidence="11">
    <location>
        <begin position="915"/>
        <end position="1203"/>
    </location>
</feature>
<keyword evidence="1" id="KW-0596">Phosphopantetheine</keyword>
<dbReference type="InterPro" id="IPR014031">
    <property type="entry name" value="Ketoacyl_synth_C"/>
</dbReference>
<sequence>MSAEVEGSSMRRPREVPPVAIVGMAMRLPGGVNTESDFWDLLITGNDGHCRVPWSRYNARSHSSPADLHTVRTEYGYFLREDPARFDAKFFDLPARQASVMDPRQRLLAEVVWECMENAGQTDWSGSGQKIGCYVGVFGNDWLELAMQDTQDFSYNRTASTMEFLPNRISYLFDLTGPSVTYNTACSSSMTALHDACQALYDGDCKAAIVAGANLIFTPMISTSLSDYRAMASDGICKTFDAAADGYGRGEAVTAILIKRLDHAIRDGDPVRAVIRATALNCDGRQEPQGAPKARTQEEVIRDAYARAGIEEISRTAFFECHGTGTQKGDLAEVTAIKNVFEKGIMIGSVKPNVGHAEGASAITSLIKATLVLEHKLAPPNIHVKKLNPRIPFQQSGIVVPTEPTALSTERAERVSVNSFGVGGSNAHAILDSWSSVRTCSEDELLVPGGISKQRLLVVSAKDAEALQLRARGIGAYLGNTKQSLHDLAYTLGVRREYLSHRGYLVTKDQFTPDIADFQLSRESCAFSALTFVFTGQGAQWPGMGKQLIAEFPSFREDIFRIDDILQKLEEAPRWKIQGKNWTPPEADIPDELVKSDNDQIHHPELAQPLCTAVQIGLVNLLRRWGLRPDSVVGHSSGEIAAAYAAGAIPIRTAMILSYYRGQVTKLQTLPGAMAAVGIGKSDALRYLADEVVVACDNSPQSTTLSGKPEALDRVLQQISTEHPGTFCRRLRVPIAYHSHHMEKIGLVYERLIKRHLLRNASMVVPMYSTITCDVIASPAELDADYWRRTLESQICFYPAVKSLVSRTTENRVFVEIGPHSTLSTPLLDIFRDCGGSSRLDYIPTLVRNRDQVSSLLATAGELHIRHVPVDLLEVNGGRGKVLTDLPRYPWGHDRRYWHETRMAREWRDRKFAHHPLLGVRTLESSDQEPAWRNRLELKRVRWLLDHQVGNDILFPCVGYIAMAGETMRQIHGQNCYSIKNLSVVLPLALREDEPTEILTSLRPVKLTDSLDSQWFDFSISAYDGEHWRKHCSGQVMAGKEEGMATSTDDVHPFVRHIEPQSWYNVMDKRGLAFGPEFRRLQNITANPMRHEAVATARFDLTVKEEHSMHPVVMDQGLQLLSVASSNGLSRRMPKLGIPVSIDSIYIAPIGEETNFKASFPTTQSGGQLSAGLGGDVIGISNGEVALVMRGAKFLPLDHSPMLNDINIPLCSRLEWKPDIDLLPPNAFLAKSIPRTSAMTLTLKLTLLGIMHLTERVGSYTGTLEVSMQYESWVNKNFTRLLEILQSVFPEVRSWDVGTASVLTKILRDVKKAIASSRPELRPIRSFLISGLDVIENKTPLMDFFIGDAGFKSFYELIANCMDLGYAFSLLGHSNPAQRILEVKSSTCGATAGILSSLYSAEGVRLFKKYTLAAKSSELLVEHNDRFRDVDGFECAVLNLASSPIDQGFEAASYDLIIIPSDLPADVDPNTSLHKLRSLLVPGGSLLIREVTPDVPFVDYAMSLIPGVSIFSYGSQNKNLYSHEYWKEKLCETGYEQPELTSCLFNAYPWSLKQSILAKSPYPEDQKGTVHLLCNSHSHQWTQAVTRLLRKEGYAVEFFKLEDLPQDKQDVVCLMDLEEPFLQNISKERYDTLLRYISQRRRTLWVTKASQITCEDPSYGLILGLARTIRYEESIQFATLEVEDLNLTAAGLLVKVYEKFRRQCTQGVSHPECEFAIHKDVVHVGRFHWLAHRDIRPVLDTDDAPRILEVGKLDGRDPVLWRQKSLPRLGEDDVTVDVHYVGLNFRDVMVSSGFIGNEHGMGLEASGIVRQVGPRVKHLQPGDKVHVIGTGLLATRVTTASQFCFPVASDMSLEDAATVPIGYATAIYSLLTVGQLENGQSVLIHSACGAVGQAAIRICQMMNAKIFATVGNEQKVQYLVDNFDIPRSNIFASRDASFVSGVMRETKGKGVDIVLNSLSGALLHESWKCVAKFGKMIEIGKRDFMGHGRLDMETFAANRTFIGVDLLQLLLDSPDQFQRLNRGGHLKPIHPIKVFDACNAHQALAYMQRGTHIGKILVKIAGGDDADSIAMIKPSPRFAPDAAYLLVGGLGGIGRAVSNWMVENGAKSLVILSRSGVKSSSDQAFLEELRFQGCSAVVVRGDVSDINDVRSAIAKSPKPISGVIHLGMVLRSAPLLKSSHEDWVAVQSPKVDGAWNLHHALGTTDLDFFVVFSSIASLCGIIGQASYASANGFLDAFVRYRHSLGLPATTIDLGAVGDIGCFSRTPDLLKSAAAFGTRILEEADVLDALQLAIERSKSTPPGVQSESSQVIVGMSSTKSQSDPLARPSWSQDARYRLYENLEHTQYTLQMNLLDEVKQFFSKAKQTPEMFKEERAWELLLNVIRLQLSKHEAEELSLAQIADMGIDSLMMMESIGALRRHLDVELSITDISAAGTFGELVRTLQEIFYKRYRTGER</sequence>
<dbReference type="SMART" id="SM00825">
    <property type="entry name" value="PKS_KS"/>
    <property type="match status" value="1"/>
</dbReference>
<keyword evidence="3" id="KW-0489">Methyltransferase</keyword>
<feature type="domain" description="Ketosynthase family 3 (KS3)" evidence="10">
    <location>
        <begin position="16"/>
        <end position="433"/>
    </location>
</feature>
<dbReference type="SMART" id="SM00826">
    <property type="entry name" value="PKS_DH"/>
    <property type="match status" value="1"/>
</dbReference>
<dbReference type="InterPro" id="IPR014043">
    <property type="entry name" value="Acyl_transferase_dom"/>
</dbReference>
<dbReference type="Proteomes" id="UP000036893">
    <property type="component" value="Unassembled WGS sequence"/>
</dbReference>
<dbReference type="SUPFAM" id="SSF53901">
    <property type="entry name" value="Thiolase-like"/>
    <property type="match status" value="1"/>
</dbReference>
<evidence type="ECO:0000256" key="4">
    <source>
        <dbReference type="ARBA" id="ARBA00022679"/>
    </source>
</evidence>
<dbReference type="InterPro" id="IPR050091">
    <property type="entry name" value="PKS_NRPS_Biosynth_Enz"/>
</dbReference>
<reference evidence="12" key="2">
    <citation type="submission" date="2021-01" db="EMBL/GenBank/DDBJ databases">
        <title>Pan-genome distribution and transcriptional activeness of fungal secondary metabolism genes in Aspergillus section Fumigati.</title>
        <authorList>
            <person name="Takahashi H."/>
            <person name="Umemura M."/>
            <person name="Ninomiya A."/>
            <person name="Kusuya Y."/>
            <person name="Urayama S."/>
            <person name="Shimizu M."/>
            <person name="Watanabe A."/>
            <person name="Kamei K."/>
            <person name="Yaguchi T."/>
            <person name="Hagiwara D."/>
        </authorList>
    </citation>
    <scope>NUCLEOTIDE SEQUENCE</scope>
    <source>
        <strain evidence="12">IFM 46973</strain>
    </source>
</reference>
<dbReference type="Gene3D" id="1.10.1200.10">
    <property type="entry name" value="ACP-like"/>
    <property type="match status" value="1"/>
</dbReference>
<dbReference type="SUPFAM" id="SSF55048">
    <property type="entry name" value="Probable ACP-binding domain of malonyl-CoA ACP transacylase"/>
    <property type="match status" value="1"/>
</dbReference>
<feature type="compositionally biased region" description="Polar residues" evidence="8">
    <location>
        <begin position="2298"/>
        <end position="2322"/>
    </location>
</feature>
<dbReference type="Gene3D" id="3.40.366.10">
    <property type="entry name" value="Malonyl-Coenzyme A Acyl Carrier Protein, domain 2"/>
    <property type="match status" value="1"/>
</dbReference>
<dbReference type="Pfam" id="PF02801">
    <property type="entry name" value="Ketoacyl-synt_C"/>
    <property type="match status" value="1"/>
</dbReference>
<evidence type="ECO:0000256" key="7">
    <source>
        <dbReference type="PROSITE-ProRule" id="PRU01363"/>
    </source>
</evidence>
<dbReference type="GO" id="GO:0030639">
    <property type="term" value="P:polyketide biosynthetic process"/>
    <property type="evidence" value="ECO:0007669"/>
    <property type="project" value="UniProtKB-ARBA"/>
</dbReference>
<dbReference type="SMART" id="SM00822">
    <property type="entry name" value="PKS_KR"/>
    <property type="match status" value="1"/>
</dbReference>
<dbReference type="InterPro" id="IPR001227">
    <property type="entry name" value="Ac_transferase_dom_sf"/>
</dbReference>
<dbReference type="InterPro" id="IPR049551">
    <property type="entry name" value="PKS_DH_C"/>
</dbReference>
<feature type="domain" description="Carrier" evidence="9">
    <location>
        <begin position="2373"/>
        <end position="2447"/>
    </location>
</feature>
<dbReference type="InterPro" id="IPR020807">
    <property type="entry name" value="PKS_DH"/>
</dbReference>
<dbReference type="InterPro" id="IPR029063">
    <property type="entry name" value="SAM-dependent_MTases_sf"/>
</dbReference>
<dbReference type="Pfam" id="PF21089">
    <property type="entry name" value="PKS_DH_N"/>
    <property type="match status" value="1"/>
</dbReference>
<evidence type="ECO:0000256" key="5">
    <source>
        <dbReference type="ARBA" id="ARBA00022857"/>
    </source>
</evidence>
<dbReference type="Pfam" id="PF13602">
    <property type="entry name" value="ADH_zinc_N_2"/>
    <property type="match status" value="1"/>
</dbReference>
<feature type="active site" description="Proton acceptor; for dehydratase activity" evidence="7">
    <location>
        <position position="947"/>
    </location>
</feature>
<dbReference type="GO" id="GO:1901336">
    <property type="term" value="P:lactone biosynthetic process"/>
    <property type="evidence" value="ECO:0007669"/>
    <property type="project" value="UniProtKB-ARBA"/>
</dbReference>
<dbReference type="GO" id="GO:0032259">
    <property type="term" value="P:methylation"/>
    <property type="evidence" value="ECO:0007669"/>
    <property type="project" value="UniProtKB-KW"/>
</dbReference>
<comment type="caution">
    <text evidence="12">The sequence shown here is derived from an EMBL/GenBank/DDBJ whole genome shotgun (WGS) entry which is preliminary data.</text>
</comment>
<dbReference type="InterPro" id="IPR020841">
    <property type="entry name" value="PKS_Beta-ketoAc_synthase_dom"/>
</dbReference>
<reference evidence="12" key="1">
    <citation type="journal article" date="2015" name="Genome Announc.">
        <title>Draft Genome Sequence of the Pathogenic Filamentous Fungus Aspergillus udagawae Strain IFM 46973T.</title>
        <authorList>
            <person name="Kusuya Y."/>
            <person name="Takahashi-Nakaguchi A."/>
            <person name="Takahashi H."/>
            <person name="Yaguchi T."/>
        </authorList>
    </citation>
    <scope>NUCLEOTIDE SEQUENCE</scope>
    <source>
        <strain evidence="12">IFM 46973</strain>
    </source>
</reference>
<dbReference type="Pfam" id="PF00698">
    <property type="entry name" value="Acyl_transf_1"/>
    <property type="match status" value="1"/>
</dbReference>
<dbReference type="Pfam" id="PF00550">
    <property type="entry name" value="PP-binding"/>
    <property type="match status" value="1"/>
</dbReference>
<feature type="region of interest" description="Disordered" evidence="8">
    <location>
        <begin position="2297"/>
        <end position="2327"/>
    </location>
</feature>
<dbReference type="GeneID" id="66994905"/>
<accession>A0A8E0QV32</accession>
<dbReference type="InterPro" id="IPR013154">
    <property type="entry name" value="ADH-like_N"/>
</dbReference>
<evidence type="ECO:0000256" key="8">
    <source>
        <dbReference type="SAM" id="MobiDB-lite"/>
    </source>
</evidence>
<dbReference type="FunFam" id="3.40.50.720:FF:000209">
    <property type="entry name" value="Polyketide synthase Pks12"/>
    <property type="match status" value="1"/>
</dbReference>
<dbReference type="Pfam" id="PF14765">
    <property type="entry name" value="PS-DH"/>
    <property type="match status" value="1"/>
</dbReference>
<feature type="region of interest" description="C-terminal hotdog fold" evidence="7">
    <location>
        <begin position="1055"/>
        <end position="1203"/>
    </location>
</feature>
<dbReference type="SUPFAM" id="SSF47336">
    <property type="entry name" value="ACP-like"/>
    <property type="match status" value="1"/>
</dbReference>
<dbReference type="Pfam" id="PF23114">
    <property type="entry name" value="NAD-bd_HRPKS_sdrA"/>
    <property type="match status" value="1"/>
</dbReference>
<dbReference type="PANTHER" id="PTHR43775:SF49">
    <property type="entry name" value="SYNTHASE, PUTATIVE (JCVI)-RELATED"/>
    <property type="match status" value="1"/>
</dbReference>
<dbReference type="PROSITE" id="PS00012">
    <property type="entry name" value="PHOSPHOPANTETHEINE"/>
    <property type="match status" value="1"/>
</dbReference>
<dbReference type="GO" id="GO:0004312">
    <property type="term" value="F:fatty acid synthase activity"/>
    <property type="evidence" value="ECO:0007669"/>
    <property type="project" value="TreeGrafter"/>
</dbReference>
<dbReference type="Pfam" id="PF00109">
    <property type="entry name" value="ketoacyl-synt"/>
    <property type="match status" value="1"/>
</dbReference>
<dbReference type="SMART" id="SM00827">
    <property type="entry name" value="PKS_AT"/>
    <property type="match status" value="1"/>
</dbReference>
<organism evidence="12 13">
    <name type="scientific">Aspergillus udagawae</name>
    <dbReference type="NCBI Taxonomy" id="91492"/>
    <lineage>
        <taxon>Eukaryota</taxon>
        <taxon>Fungi</taxon>
        <taxon>Dikarya</taxon>
        <taxon>Ascomycota</taxon>
        <taxon>Pezizomycotina</taxon>
        <taxon>Eurotiomycetes</taxon>
        <taxon>Eurotiomycetidae</taxon>
        <taxon>Eurotiales</taxon>
        <taxon>Aspergillaceae</taxon>
        <taxon>Aspergillus</taxon>
        <taxon>Aspergillus subgen. Fumigati</taxon>
    </lineage>
</organism>
<dbReference type="SMART" id="SM00829">
    <property type="entry name" value="PKS_ER"/>
    <property type="match status" value="1"/>
</dbReference>
<feature type="region of interest" description="N-terminal hotdog fold" evidence="7">
    <location>
        <begin position="915"/>
        <end position="1043"/>
    </location>
</feature>
<dbReference type="PROSITE" id="PS52004">
    <property type="entry name" value="KS3_2"/>
    <property type="match status" value="1"/>
</dbReference>
<evidence type="ECO:0000313" key="13">
    <source>
        <dbReference type="Proteomes" id="UP000036893"/>
    </source>
</evidence>
<dbReference type="Gene3D" id="3.90.180.10">
    <property type="entry name" value="Medium-chain alcohol dehydrogenases, catalytic domain"/>
    <property type="match status" value="1"/>
</dbReference>
<dbReference type="PANTHER" id="PTHR43775">
    <property type="entry name" value="FATTY ACID SYNTHASE"/>
    <property type="match status" value="1"/>
</dbReference>
<proteinExistence type="predicted"/>
<dbReference type="GO" id="GO:0008168">
    <property type="term" value="F:methyltransferase activity"/>
    <property type="evidence" value="ECO:0007669"/>
    <property type="project" value="UniProtKB-KW"/>
</dbReference>
<dbReference type="InterPro" id="IPR057326">
    <property type="entry name" value="KR_dom"/>
</dbReference>
<evidence type="ECO:0000256" key="3">
    <source>
        <dbReference type="ARBA" id="ARBA00022603"/>
    </source>
</evidence>
<dbReference type="InterPro" id="IPR020843">
    <property type="entry name" value="ER"/>
</dbReference>
<dbReference type="Pfam" id="PF08240">
    <property type="entry name" value="ADH_N"/>
    <property type="match status" value="1"/>
</dbReference>
<evidence type="ECO:0000259" key="11">
    <source>
        <dbReference type="PROSITE" id="PS52019"/>
    </source>
</evidence>
<gene>
    <name evidence="12" type="ORF">Aud_007428</name>
</gene>
<dbReference type="Gene3D" id="3.30.70.3290">
    <property type="match status" value="1"/>
</dbReference>
<protein>
    <submittedName>
        <fullName evidence="12">Type I iterative polyketide synthase</fullName>
    </submittedName>
</protein>
<evidence type="ECO:0000313" key="12">
    <source>
        <dbReference type="EMBL" id="GIC90990.1"/>
    </source>
</evidence>
<dbReference type="GO" id="GO:0016491">
    <property type="term" value="F:oxidoreductase activity"/>
    <property type="evidence" value="ECO:0007669"/>
    <property type="project" value="InterPro"/>
</dbReference>
<dbReference type="PROSITE" id="PS52019">
    <property type="entry name" value="PKS_MFAS_DH"/>
    <property type="match status" value="1"/>
</dbReference>
<dbReference type="InterPro" id="IPR009081">
    <property type="entry name" value="PP-bd_ACP"/>
</dbReference>
<name>A0A8E0QV32_9EURO</name>
<dbReference type="InterPro" id="IPR016039">
    <property type="entry name" value="Thiolase-like"/>
</dbReference>
<dbReference type="InterPro" id="IPR006162">
    <property type="entry name" value="Ppantetheine_attach_site"/>
</dbReference>
<evidence type="ECO:0000256" key="6">
    <source>
        <dbReference type="ARBA" id="ARBA00023268"/>
    </source>
</evidence>
<dbReference type="CDD" id="cd05195">
    <property type="entry name" value="enoyl_red"/>
    <property type="match status" value="1"/>
</dbReference>